<organism evidence="3 4">
    <name type="scientific">Pyruvatibacter mobilis</name>
    <dbReference type="NCBI Taxonomy" id="1712261"/>
    <lineage>
        <taxon>Bacteria</taxon>
        <taxon>Pseudomonadati</taxon>
        <taxon>Pseudomonadota</taxon>
        <taxon>Alphaproteobacteria</taxon>
        <taxon>Hyphomicrobiales</taxon>
        <taxon>Parvibaculaceae</taxon>
        <taxon>Pyruvatibacter</taxon>
    </lineage>
</organism>
<dbReference type="RefSeq" id="WP_160589051.1">
    <property type="nucleotide sequence ID" value="NZ_BMHN01000001.1"/>
</dbReference>
<dbReference type="GeneID" id="300653894"/>
<dbReference type="PIRSF" id="PIRSF029557">
    <property type="entry name" value="UCP029557"/>
    <property type="match status" value="1"/>
</dbReference>
<keyword evidence="4" id="KW-1185">Reference proteome</keyword>
<dbReference type="OrthoDB" id="3078366at2"/>
<dbReference type="Gene3D" id="3.10.540.10">
    <property type="entry name" value="duf1285 like domain"/>
    <property type="match status" value="1"/>
</dbReference>
<dbReference type="InterPro" id="IPR048341">
    <property type="entry name" value="DUF1285_N"/>
</dbReference>
<dbReference type="InterPro" id="IPR023361">
    <property type="entry name" value="DUF1285_beta_roll_sf"/>
</dbReference>
<dbReference type="AlphaFoldDB" id="A0A845QIH7"/>
<sequence length="202" mass="22325">MSDVTAKEAVENAVKGLKEAELASRSGLPPVDTWEPKHKHSIDMRIARDGGWHYQGSEIKRDRLVKLFASILRRDADGSYHLVTPVEQAGIEVEDVPFIAVSMERAGEGRDQVLAFTTNVGDVAVAGEEHGLRFEIDPQTEEPSPYVHVRGDGARALEARLARPVFYELVELGETHDVDGESWFGVRSGGVFFRMQRAAELG</sequence>
<comment type="caution">
    <text evidence="3">The sequence shown here is derived from an EMBL/GenBank/DDBJ whole genome shotgun (WGS) entry which is preliminary data.</text>
</comment>
<feature type="domain" description="DUF1285" evidence="1">
    <location>
        <begin position="29"/>
        <end position="96"/>
    </location>
</feature>
<dbReference type="EMBL" id="WXYQ01000015">
    <property type="protein sequence ID" value="NBG97091.1"/>
    <property type="molecule type" value="Genomic_DNA"/>
</dbReference>
<name>A0A845QIH7_9HYPH</name>
<dbReference type="Gene3D" id="2.30.270.10">
    <property type="entry name" value="duf1285 protein"/>
    <property type="match status" value="1"/>
</dbReference>
<feature type="domain" description="DUF1285" evidence="2">
    <location>
        <begin position="97"/>
        <end position="195"/>
    </location>
</feature>
<dbReference type="InterPro" id="IPR010707">
    <property type="entry name" value="DUF1285"/>
</dbReference>
<evidence type="ECO:0000313" key="3">
    <source>
        <dbReference type="EMBL" id="NBG97091.1"/>
    </source>
</evidence>
<dbReference type="Pfam" id="PF21028">
    <property type="entry name" value="DUF1285_C"/>
    <property type="match status" value="1"/>
</dbReference>
<reference evidence="3 4" key="1">
    <citation type="journal article" date="2016" name="Int. J. Syst. Evol. Microbiol.">
        <title>Pyruvatibacter mobilis gen. nov., sp. nov., a marine bacterium from the culture broth of Picochlorum sp. 122.</title>
        <authorList>
            <person name="Wang G."/>
            <person name="Tang M."/>
            <person name="Wu H."/>
            <person name="Dai S."/>
            <person name="Li T."/>
            <person name="Chen C."/>
            <person name="He H."/>
            <person name="Fan J."/>
            <person name="Xiang W."/>
            <person name="Li X."/>
        </authorList>
    </citation>
    <scope>NUCLEOTIDE SEQUENCE [LARGE SCALE GENOMIC DNA]</scope>
    <source>
        <strain evidence="3 4">GYP-11</strain>
    </source>
</reference>
<dbReference type="InterPro" id="IPR048342">
    <property type="entry name" value="DUF1285_C"/>
</dbReference>
<dbReference type="Pfam" id="PF06938">
    <property type="entry name" value="DUF1285_N"/>
    <property type="match status" value="1"/>
</dbReference>
<protein>
    <submittedName>
        <fullName evidence="3">DUF1285 domain-containing protein</fullName>
    </submittedName>
</protein>
<evidence type="ECO:0000259" key="1">
    <source>
        <dbReference type="Pfam" id="PF06938"/>
    </source>
</evidence>
<proteinExistence type="predicted"/>
<evidence type="ECO:0000313" key="4">
    <source>
        <dbReference type="Proteomes" id="UP000470384"/>
    </source>
</evidence>
<dbReference type="Gene3D" id="2.20.70.10">
    <property type="match status" value="1"/>
</dbReference>
<gene>
    <name evidence="3" type="ORF">GTQ45_15240</name>
</gene>
<evidence type="ECO:0000259" key="2">
    <source>
        <dbReference type="Pfam" id="PF21028"/>
    </source>
</evidence>
<dbReference type="Proteomes" id="UP000470384">
    <property type="component" value="Unassembled WGS sequence"/>
</dbReference>
<accession>A0A845QIH7</accession>